<dbReference type="Proteomes" id="UP001445076">
    <property type="component" value="Unassembled WGS sequence"/>
</dbReference>
<keyword evidence="3" id="KW-1185">Reference proteome</keyword>
<evidence type="ECO:0000313" key="2">
    <source>
        <dbReference type="EMBL" id="KAK8753846.1"/>
    </source>
</evidence>
<comment type="caution">
    <text evidence="2">The sequence shown here is derived from an EMBL/GenBank/DDBJ whole genome shotgun (WGS) entry which is preliminary data.</text>
</comment>
<sequence length="160" mass="17848">MKTKKLITLEKYSVVAVRAKVSVEVEQRKRLGTWAKRVLVLDGATLYAYKTKGDGGSVGGWAVGGADVYVARGSDSTRDDGRHILVVSRPPAYKLTFSFNTTYEQARLIQALSSSGATVTGLDAIMLLKDLRKQQEEERKDEERKKQIKEQTGALEERRE</sequence>
<feature type="region of interest" description="Disordered" evidence="1">
    <location>
        <begin position="135"/>
        <end position="160"/>
    </location>
</feature>
<dbReference type="Gene3D" id="2.30.29.30">
    <property type="entry name" value="Pleckstrin-homology domain (PH domain)/Phosphotyrosine-binding domain (PTB)"/>
    <property type="match status" value="1"/>
</dbReference>
<dbReference type="EMBL" id="JARKIK010000002">
    <property type="protein sequence ID" value="KAK8753846.1"/>
    <property type="molecule type" value="Genomic_DNA"/>
</dbReference>
<dbReference type="InterPro" id="IPR011993">
    <property type="entry name" value="PH-like_dom_sf"/>
</dbReference>
<feature type="non-terminal residue" evidence="2">
    <location>
        <position position="160"/>
    </location>
</feature>
<name>A0AAW0YQT8_CHEQU</name>
<dbReference type="AlphaFoldDB" id="A0AAW0YQT8"/>
<dbReference type="SUPFAM" id="SSF50729">
    <property type="entry name" value="PH domain-like"/>
    <property type="match status" value="1"/>
</dbReference>
<accession>A0AAW0YQT8</accession>
<protein>
    <submittedName>
        <fullName evidence="2">Uncharacterized protein</fullName>
    </submittedName>
</protein>
<evidence type="ECO:0000313" key="3">
    <source>
        <dbReference type="Proteomes" id="UP001445076"/>
    </source>
</evidence>
<reference evidence="2 3" key="1">
    <citation type="journal article" date="2024" name="BMC Genomics">
        <title>Genome assembly of redclaw crayfish (Cherax quadricarinatus) provides insights into its immune adaptation and hypoxia tolerance.</title>
        <authorList>
            <person name="Liu Z."/>
            <person name="Zheng J."/>
            <person name="Li H."/>
            <person name="Fang K."/>
            <person name="Wang S."/>
            <person name="He J."/>
            <person name="Zhou D."/>
            <person name="Weng S."/>
            <person name="Chi M."/>
            <person name="Gu Z."/>
            <person name="He J."/>
            <person name="Li F."/>
            <person name="Wang M."/>
        </authorList>
    </citation>
    <scope>NUCLEOTIDE SEQUENCE [LARGE SCALE GENOMIC DNA]</scope>
    <source>
        <strain evidence="2">ZL_2023a</strain>
    </source>
</reference>
<evidence type="ECO:0000256" key="1">
    <source>
        <dbReference type="SAM" id="MobiDB-lite"/>
    </source>
</evidence>
<gene>
    <name evidence="2" type="ORF">OTU49_017196</name>
</gene>
<organism evidence="2 3">
    <name type="scientific">Cherax quadricarinatus</name>
    <name type="common">Australian red claw crayfish</name>
    <dbReference type="NCBI Taxonomy" id="27406"/>
    <lineage>
        <taxon>Eukaryota</taxon>
        <taxon>Metazoa</taxon>
        <taxon>Ecdysozoa</taxon>
        <taxon>Arthropoda</taxon>
        <taxon>Crustacea</taxon>
        <taxon>Multicrustacea</taxon>
        <taxon>Malacostraca</taxon>
        <taxon>Eumalacostraca</taxon>
        <taxon>Eucarida</taxon>
        <taxon>Decapoda</taxon>
        <taxon>Pleocyemata</taxon>
        <taxon>Astacidea</taxon>
        <taxon>Parastacoidea</taxon>
        <taxon>Parastacidae</taxon>
        <taxon>Cherax</taxon>
    </lineage>
</organism>
<proteinExistence type="predicted"/>